<keyword evidence="4" id="KW-0539">Nucleus</keyword>
<dbReference type="InterPro" id="IPR015943">
    <property type="entry name" value="WD40/YVTN_repeat-like_dom_sf"/>
</dbReference>
<comment type="similarity">
    <text evidence="2">Belongs to the nucleoporin Nup133 family.</text>
</comment>
<organism evidence="5 6">
    <name type="scientific">Caenorhabditis japonica</name>
    <dbReference type="NCBI Taxonomy" id="281687"/>
    <lineage>
        <taxon>Eukaryota</taxon>
        <taxon>Metazoa</taxon>
        <taxon>Ecdysozoa</taxon>
        <taxon>Nematoda</taxon>
        <taxon>Chromadorea</taxon>
        <taxon>Rhabditida</taxon>
        <taxon>Rhabditina</taxon>
        <taxon>Rhabditomorpha</taxon>
        <taxon>Rhabditoidea</taxon>
        <taxon>Rhabditidae</taxon>
        <taxon>Peloderinae</taxon>
        <taxon>Caenorhabditis</taxon>
    </lineage>
</organism>
<comment type="subcellular location">
    <subcellularLocation>
        <location evidence="1">Nucleus</location>
    </subcellularLocation>
</comment>
<accession>A0A8R1DK49</accession>
<evidence type="ECO:0000256" key="3">
    <source>
        <dbReference type="ARBA" id="ARBA00022448"/>
    </source>
</evidence>
<sequence>MADIPPYYQFKMSAKDLELTLDKVPIEYPALVKEAFLHNWHASAHRTEVTSNCASLNDKYCWVLSRNQMFIWEKVKNSAHRASIPTQLPLPTSGLPRSVKCVVIYDGVHRGANKSPSPAVLVVSPEGVLRHWTSIESQNYVEKVLDINSEVALRVELADEPANGQSASFLLTTTSGTVFFLSGEGQDSAKTGSLAAHKVIGRDAHGFRRRLSSIMFGGVSKESTSLVTNSFQYQSNELLVVAVSPDVLTVYNMHTPSELWSLKTKDFFQPMVSGFFETDMKKQPMMVRSRLIDAAVFRGGLMVLVGATHDESQLVHMYTVWFGPDWQKEAPAKFIWSAKVPCTDHKALFSKTDESIYSNLTLCISQATAEAKSADRTDGVIILNPYFAISLYMPFNLENPKKNDISSYKVVALPANDQLIGYSIGKQYVYVMLLDSGVSTVRLLPRGFSDGTSMYTQEQAVPSSATGTQDWATLSELLSEMVAAGLPKSPILQSLHKSFDLFGEKNMSESAKELKPLVKMADQEMSRIVQQFMYAIIDYSDASNKTDTELHAKRVLTSRMILFLKHMGIFERILASPIPMSRGFQSGDSMLSEMSERVAATSAVWTWRNTNESNAAIFDAIIDKVLRIPEVQDLGLKDRDALFGRCGMFHHIPVIAAKQLDAKVLGKAKAHRFEVFHSVCDLLVGIKETILGWRSCRTKMAIEKPSKGCWTVDYFASCYKDVAVRIIEELREGTASDSERTRLLMYIISIYDFYLEESETQPDLDKVLQDLISLGKPSDAMELAEKHRDFGILVKNYLTTDVVTRQKTFERYKKAFEKEDFELYLCEYLKKHGKNDVLLQQRGSRVDAYLDNFKELRYSREIANEQYGKAALTLMSLADAETKSFSRFAEYLTRSFYCASTCKPDEGVDVAEVLDFFRRRLPEMRHRKRIPIEILKSGYGADLDVMMSVEEMLEWNMANQPNDEATIDGFARAFHLLADLISVHDGSVELRVKVDKTWKALLDYDEWNRIRSKDDVEKKTMFGKFCDYLINSYPSLSE</sequence>
<evidence type="ECO:0000256" key="1">
    <source>
        <dbReference type="ARBA" id="ARBA00004123"/>
    </source>
</evidence>
<dbReference type="Gene3D" id="2.130.10.10">
    <property type="entry name" value="YVTN repeat-like/Quinoprotein amine dehydrogenase"/>
    <property type="match status" value="1"/>
</dbReference>
<dbReference type="GO" id="GO:0017056">
    <property type="term" value="F:structural constituent of nuclear pore"/>
    <property type="evidence" value="ECO:0007669"/>
    <property type="project" value="InterPro"/>
</dbReference>
<dbReference type="GO" id="GO:0016973">
    <property type="term" value="P:poly(A)+ mRNA export from nucleus"/>
    <property type="evidence" value="ECO:0007669"/>
    <property type="project" value="TreeGrafter"/>
</dbReference>
<reference evidence="5" key="2">
    <citation type="submission" date="2022-06" db="UniProtKB">
        <authorList>
            <consortium name="EnsemblMetazoa"/>
        </authorList>
    </citation>
    <scope>IDENTIFICATION</scope>
    <source>
        <strain evidence="5">DF5081</strain>
    </source>
</reference>
<keyword evidence="6" id="KW-1185">Reference proteome</keyword>
<dbReference type="PANTHER" id="PTHR13405">
    <property type="entry name" value="NUCLEAR PORE COMPLEX PROTEIN NUP133"/>
    <property type="match status" value="1"/>
</dbReference>
<dbReference type="GO" id="GO:0031080">
    <property type="term" value="C:nuclear pore outer ring"/>
    <property type="evidence" value="ECO:0007669"/>
    <property type="project" value="TreeGrafter"/>
</dbReference>
<evidence type="ECO:0000313" key="6">
    <source>
        <dbReference type="Proteomes" id="UP000005237"/>
    </source>
</evidence>
<evidence type="ECO:0000256" key="2">
    <source>
        <dbReference type="ARBA" id="ARBA00005569"/>
    </source>
</evidence>
<evidence type="ECO:0000313" key="5">
    <source>
        <dbReference type="EnsemblMetazoa" id="CJA05062.1"/>
    </source>
</evidence>
<dbReference type="InterPro" id="IPR037624">
    <property type="entry name" value="Nup133-like"/>
</dbReference>
<proteinExistence type="inferred from homology"/>
<dbReference type="Proteomes" id="UP000005237">
    <property type="component" value="Unassembled WGS sequence"/>
</dbReference>
<dbReference type="GO" id="GO:0000972">
    <property type="term" value="P:transcription-dependent tethering of RNA polymerase II gene DNA at nuclear periphery"/>
    <property type="evidence" value="ECO:0007669"/>
    <property type="project" value="TreeGrafter"/>
</dbReference>
<protein>
    <recommendedName>
        <fullName evidence="7">Nuclear pore complex protein Nup133</fullName>
    </recommendedName>
</protein>
<dbReference type="PANTHER" id="PTHR13405:SF11">
    <property type="entry name" value="NUCLEAR PORE COMPLEX PROTEIN NUP133"/>
    <property type="match status" value="1"/>
</dbReference>
<evidence type="ECO:0008006" key="7">
    <source>
        <dbReference type="Google" id="ProtNLM"/>
    </source>
</evidence>
<dbReference type="GO" id="GO:0006606">
    <property type="term" value="P:protein import into nucleus"/>
    <property type="evidence" value="ECO:0007669"/>
    <property type="project" value="TreeGrafter"/>
</dbReference>
<dbReference type="EnsemblMetazoa" id="CJA05062.1">
    <property type="protein sequence ID" value="CJA05062.1"/>
    <property type="gene ID" value="WBGene00124266"/>
</dbReference>
<name>A0A8R1DK49_CAEJA</name>
<keyword evidence="3" id="KW-0813">Transport</keyword>
<dbReference type="SUPFAM" id="SSF117289">
    <property type="entry name" value="Nucleoporin domain"/>
    <property type="match status" value="1"/>
</dbReference>
<dbReference type="AlphaFoldDB" id="A0A8R1DK49"/>
<evidence type="ECO:0000256" key="4">
    <source>
        <dbReference type="ARBA" id="ARBA00023242"/>
    </source>
</evidence>
<reference evidence="6" key="1">
    <citation type="submission" date="2010-08" db="EMBL/GenBank/DDBJ databases">
        <authorList>
            <consortium name="Caenorhabditis japonica Sequencing Consortium"/>
            <person name="Wilson R.K."/>
        </authorList>
    </citation>
    <scope>NUCLEOTIDE SEQUENCE [LARGE SCALE GENOMIC DNA]</scope>
    <source>
        <strain evidence="6">DF5081</strain>
    </source>
</reference>